<evidence type="ECO:0000256" key="2">
    <source>
        <dbReference type="ARBA" id="ARBA00022729"/>
    </source>
</evidence>
<feature type="signal peptide" evidence="3">
    <location>
        <begin position="1"/>
        <end position="18"/>
    </location>
</feature>
<keyword evidence="2 3" id="KW-0732">Signal</keyword>
<dbReference type="Pfam" id="PF04885">
    <property type="entry name" value="Stig1"/>
    <property type="match status" value="1"/>
</dbReference>
<gene>
    <name evidence="5" type="ORF">VTL71DRAFT_7229</name>
</gene>
<feature type="domain" description="TNFR-Cys" evidence="4">
    <location>
        <begin position="149"/>
        <end position="190"/>
    </location>
</feature>
<dbReference type="PROSITE" id="PS00652">
    <property type="entry name" value="TNFR_NGFR_1"/>
    <property type="match status" value="1"/>
</dbReference>
<evidence type="ECO:0000313" key="5">
    <source>
        <dbReference type="EMBL" id="KAL2061851.1"/>
    </source>
</evidence>
<dbReference type="PROSITE" id="PS51257">
    <property type="entry name" value="PROKAR_LIPOPROTEIN"/>
    <property type="match status" value="1"/>
</dbReference>
<keyword evidence="6" id="KW-1185">Reference proteome</keyword>
<evidence type="ECO:0000259" key="4">
    <source>
        <dbReference type="PROSITE" id="PS00652"/>
    </source>
</evidence>
<organism evidence="5 6">
    <name type="scientific">Oculimacula yallundae</name>
    <dbReference type="NCBI Taxonomy" id="86028"/>
    <lineage>
        <taxon>Eukaryota</taxon>
        <taxon>Fungi</taxon>
        <taxon>Dikarya</taxon>
        <taxon>Ascomycota</taxon>
        <taxon>Pezizomycotina</taxon>
        <taxon>Leotiomycetes</taxon>
        <taxon>Helotiales</taxon>
        <taxon>Ploettnerulaceae</taxon>
        <taxon>Oculimacula</taxon>
    </lineage>
</organism>
<proteinExistence type="inferred from homology"/>
<accession>A0ABR4BX85</accession>
<comment type="caution">
    <text evidence="5">The sequence shown here is derived from an EMBL/GenBank/DDBJ whole genome shotgun (WGS) entry which is preliminary data.</text>
</comment>
<dbReference type="InterPro" id="IPR001368">
    <property type="entry name" value="TNFR/NGFR_Cys_rich_reg"/>
</dbReference>
<dbReference type="EMBL" id="JAZHXI010000018">
    <property type="protein sequence ID" value="KAL2061851.1"/>
    <property type="molecule type" value="Genomic_DNA"/>
</dbReference>
<dbReference type="Proteomes" id="UP001595075">
    <property type="component" value="Unassembled WGS sequence"/>
</dbReference>
<dbReference type="InterPro" id="IPR006969">
    <property type="entry name" value="Stig-like"/>
</dbReference>
<reference evidence="5 6" key="1">
    <citation type="journal article" date="2024" name="Commun. Biol.">
        <title>Comparative genomic analysis of thermophilic fungi reveals convergent evolutionary adaptations and gene losses.</title>
        <authorList>
            <person name="Steindorff A.S."/>
            <person name="Aguilar-Pontes M.V."/>
            <person name="Robinson A.J."/>
            <person name="Andreopoulos B."/>
            <person name="LaButti K."/>
            <person name="Kuo A."/>
            <person name="Mondo S."/>
            <person name="Riley R."/>
            <person name="Otillar R."/>
            <person name="Haridas S."/>
            <person name="Lipzen A."/>
            <person name="Grimwood J."/>
            <person name="Schmutz J."/>
            <person name="Clum A."/>
            <person name="Reid I.D."/>
            <person name="Moisan M.C."/>
            <person name="Butler G."/>
            <person name="Nguyen T.T.M."/>
            <person name="Dewar K."/>
            <person name="Conant G."/>
            <person name="Drula E."/>
            <person name="Henrissat B."/>
            <person name="Hansel C."/>
            <person name="Singer S."/>
            <person name="Hutchinson M.I."/>
            <person name="de Vries R.P."/>
            <person name="Natvig D.O."/>
            <person name="Powell A.J."/>
            <person name="Tsang A."/>
            <person name="Grigoriev I.V."/>
        </authorList>
    </citation>
    <scope>NUCLEOTIDE SEQUENCE [LARGE SCALE GENOMIC DNA]</scope>
    <source>
        <strain evidence="5 6">CBS 494.80</strain>
    </source>
</reference>
<name>A0ABR4BX85_9HELO</name>
<evidence type="ECO:0000256" key="1">
    <source>
        <dbReference type="ARBA" id="ARBA00006010"/>
    </source>
</evidence>
<feature type="chain" id="PRO_5045280853" description="TNFR-Cys domain-containing protein" evidence="3">
    <location>
        <begin position="19"/>
        <end position="528"/>
    </location>
</feature>
<evidence type="ECO:0000256" key="3">
    <source>
        <dbReference type="SAM" id="SignalP"/>
    </source>
</evidence>
<comment type="similarity">
    <text evidence="1">Belongs to the STIG1 family.</text>
</comment>
<sequence length="528" mass="54720">MKLLTFILTLALAQGALSACNANDCARAVTGIRTGQMPDEASRKRDCSSFMRVTVIPTISTITASATVTITTTLPGQTAMLEQRQVTITPSSVRIPTYAKACSDMARYSSACSCWGITATTTTASTLVTTTTVTATATISACPFGSTTCGTSCYNLQSDPKNCGACGKACALGTTCKSGVCATTPLSGNCSTTYTASCSDVMKNILASNSIASPQLVDYRIQSAILGITNSSDFLAALGPNPCQTYTDPTENHYCLELLGNSQFVGQLTDITKGLLASYQACASDFAAGGADYQIILNEPNNSTCVGRNSRRTFHAGQNHDLTRNMLRDIEFSRSIADGSLLGPMKSSGLSLIRKQLSTCSRTGTCFQTCPDCRNQQTYCGTQATVIARALCGSLAAITNAAVQGLAASACATACAPIGGPIGAVACAAFCGRAAGGLAAVAVGGGGVPIAIPQTTEYVILAPRNVVLARRVPGAERIVAVVRHVKLQAASIARAQQPHAKGILVLGINKPLPCLYHREPQQGQCPII</sequence>
<protein>
    <recommendedName>
        <fullName evidence="4">TNFR-Cys domain-containing protein</fullName>
    </recommendedName>
</protein>
<evidence type="ECO:0000313" key="6">
    <source>
        <dbReference type="Proteomes" id="UP001595075"/>
    </source>
</evidence>